<comment type="caution">
    <text evidence="1">The sequence shown here is derived from an EMBL/GenBank/DDBJ whole genome shotgun (WGS) entry which is preliminary data.</text>
</comment>
<gene>
    <name evidence="1" type="ORF">PAPYR_11339</name>
</gene>
<dbReference type="Proteomes" id="UP001141327">
    <property type="component" value="Unassembled WGS sequence"/>
</dbReference>
<protein>
    <submittedName>
        <fullName evidence="1">Uncharacterized protein</fullName>
    </submittedName>
</protein>
<accession>A0ABQ8U3W6</accession>
<name>A0ABQ8U3W6_9EUKA</name>
<reference evidence="1" key="1">
    <citation type="journal article" date="2022" name="bioRxiv">
        <title>Genomics of Preaxostyla Flagellates Illuminates Evolutionary Transitions and the Path Towards Mitochondrial Loss.</title>
        <authorList>
            <person name="Novak L.V.F."/>
            <person name="Treitli S.C."/>
            <person name="Pyrih J."/>
            <person name="Halakuc P."/>
            <person name="Pipaliya S.V."/>
            <person name="Vacek V."/>
            <person name="Brzon O."/>
            <person name="Soukal P."/>
            <person name="Eme L."/>
            <person name="Dacks J.B."/>
            <person name="Karnkowska A."/>
            <person name="Elias M."/>
            <person name="Hampl V."/>
        </authorList>
    </citation>
    <scope>NUCLEOTIDE SEQUENCE</scope>
    <source>
        <strain evidence="1">RCP-MX</strain>
    </source>
</reference>
<organism evidence="1 2">
    <name type="scientific">Paratrimastix pyriformis</name>
    <dbReference type="NCBI Taxonomy" id="342808"/>
    <lineage>
        <taxon>Eukaryota</taxon>
        <taxon>Metamonada</taxon>
        <taxon>Preaxostyla</taxon>
        <taxon>Paratrimastigidae</taxon>
        <taxon>Paratrimastix</taxon>
    </lineage>
</organism>
<evidence type="ECO:0000313" key="2">
    <source>
        <dbReference type="Proteomes" id="UP001141327"/>
    </source>
</evidence>
<proteinExistence type="predicted"/>
<keyword evidence="2" id="KW-1185">Reference proteome</keyword>
<sequence length="163" mass="17778">MGARGQARCACGRTHRIVRQIRGDLLFVAPETGWSPPVGFSAGDNYVIAAGLLYHPGDADHHAHETAFQVSRNRAKEYVEGMSIPPAPAGCRSIIASPITSPQQAKAVSWAAVGRPCRYQKLSRDTARLTFASGEMAQRFMNAPIMGFKDGLRRSWALEQPGW</sequence>
<evidence type="ECO:0000313" key="1">
    <source>
        <dbReference type="EMBL" id="KAJ4454044.1"/>
    </source>
</evidence>
<dbReference type="EMBL" id="JAPMOS010000190">
    <property type="protein sequence ID" value="KAJ4454044.1"/>
    <property type="molecule type" value="Genomic_DNA"/>
</dbReference>